<evidence type="ECO:0000313" key="4">
    <source>
        <dbReference type="Proteomes" id="UP000555448"/>
    </source>
</evidence>
<feature type="repeat" description="NHL" evidence="2">
    <location>
        <begin position="399"/>
        <end position="429"/>
    </location>
</feature>
<keyword evidence="4" id="KW-1185">Reference proteome</keyword>
<dbReference type="AlphaFoldDB" id="A0A7W7NWU1"/>
<evidence type="ECO:0000313" key="3">
    <source>
        <dbReference type="EMBL" id="MBB4858442.1"/>
    </source>
</evidence>
<reference evidence="3 4" key="1">
    <citation type="submission" date="2020-08" db="EMBL/GenBank/DDBJ databases">
        <title>Functional genomics of gut bacteria from endangered species of beetles.</title>
        <authorList>
            <person name="Carlos-Shanley C."/>
        </authorList>
    </citation>
    <scope>NUCLEOTIDE SEQUENCE [LARGE SCALE GENOMIC DNA]</scope>
    <source>
        <strain evidence="3 4">S00245</strain>
    </source>
</reference>
<dbReference type="InterPro" id="IPR001258">
    <property type="entry name" value="NHL_repeat"/>
</dbReference>
<sequence length="531" mass="54879">MLQPSGRNQAGVSAKPGEGWMLHRLTPASRLQSANGIRTHADGRIWVAQVAGSRVSAIDVDTGAIETISPSSGGIVGPDDLAFDEAGNLYCTEITEGRVSMMTPSGEYRVVQGEMPVANPITYHQGKLIAGELRMGGRIMELDRNGSDHRVIYEGVPLANAFEVGPDGKLYFPAQGANEIWRIGLDGGEPEVVAKDLGVPDSVKFHPDGYIVSTQVYSGQVLKIDPRTGEKSVLADIGPGLDNVAFVGKRTFVSHINGSITEVLEPGKTKPLVEGGLEWPLGLAVGANGHLMVADGGFTYLLAPGDHLQLAGMLFTPGYPGWIRDIASAGVDEWVVTTANGEVALWDPAGQETQVLASGYDRLMGVDTGKGGRVVFAEMPTGRVLEVQGSDVTELASGLDRPMGVAVGEDGTVFVAEAGAGRVVKLSGGRKETVIDGLGRPEGLSIQGGTLYIADPGANAVVACDLSGGARETLASDLPIGGPGGAPTVQLGGVGDMCGPMNTFVGIAAAADGTVYVSADAEGSVLALRKS</sequence>
<dbReference type="InterPro" id="IPR011042">
    <property type="entry name" value="6-blade_b-propeller_TolB-like"/>
</dbReference>
<dbReference type="RefSeq" id="WP_184244127.1">
    <property type="nucleotide sequence ID" value="NZ_JACHLR010000006.1"/>
</dbReference>
<gene>
    <name evidence="3" type="ORF">HNO88_001765</name>
</gene>
<dbReference type="PROSITE" id="PS51125">
    <property type="entry name" value="NHL"/>
    <property type="match status" value="1"/>
</dbReference>
<name>A0A7W7NWU1_9SPHN</name>
<dbReference type="Proteomes" id="UP000555448">
    <property type="component" value="Unassembled WGS sequence"/>
</dbReference>
<proteinExistence type="predicted"/>
<dbReference type="InterPro" id="IPR051344">
    <property type="entry name" value="Vgb"/>
</dbReference>
<dbReference type="Gene3D" id="2.120.10.30">
    <property type="entry name" value="TolB, C-terminal domain"/>
    <property type="match status" value="3"/>
</dbReference>
<comment type="caution">
    <text evidence="3">The sequence shown here is derived from an EMBL/GenBank/DDBJ whole genome shotgun (WGS) entry which is preliminary data.</text>
</comment>
<organism evidence="3 4">
    <name type="scientific">Novosphingobium chloroacetimidivorans</name>
    <dbReference type="NCBI Taxonomy" id="1428314"/>
    <lineage>
        <taxon>Bacteria</taxon>
        <taxon>Pseudomonadati</taxon>
        <taxon>Pseudomonadota</taxon>
        <taxon>Alphaproteobacteria</taxon>
        <taxon>Sphingomonadales</taxon>
        <taxon>Sphingomonadaceae</taxon>
        <taxon>Novosphingobium</taxon>
    </lineage>
</organism>
<keyword evidence="1" id="KW-0677">Repeat</keyword>
<dbReference type="EMBL" id="JACHLR010000006">
    <property type="protein sequence ID" value="MBB4858442.1"/>
    <property type="molecule type" value="Genomic_DNA"/>
</dbReference>
<protein>
    <submittedName>
        <fullName evidence="3">Sugar lactone lactonase YvrE</fullName>
    </submittedName>
</protein>
<evidence type="ECO:0000256" key="1">
    <source>
        <dbReference type="ARBA" id="ARBA00022737"/>
    </source>
</evidence>
<evidence type="ECO:0000256" key="2">
    <source>
        <dbReference type="PROSITE-ProRule" id="PRU00504"/>
    </source>
</evidence>
<accession>A0A7W7NWU1</accession>
<dbReference type="PANTHER" id="PTHR40274">
    <property type="entry name" value="VIRGINIAMYCIN B LYASE"/>
    <property type="match status" value="1"/>
</dbReference>
<dbReference type="PANTHER" id="PTHR40274:SF4">
    <property type="entry name" value="BLL1406 PROTEIN"/>
    <property type="match status" value="1"/>
</dbReference>
<dbReference type="SUPFAM" id="SSF63829">
    <property type="entry name" value="Calcium-dependent phosphotriesterase"/>
    <property type="match status" value="1"/>
</dbReference>
<dbReference type="SUPFAM" id="SSF101898">
    <property type="entry name" value="NHL repeat"/>
    <property type="match status" value="1"/>
</dbReference>